<feature type="compositionally biased region" description="Low complexity" evidence="1">
    <location>
        <begin position="264"/>
        <end position="274"/>
    </location>
</feature>
<evidence type="ECO:0000259" key="3">
    <source>
        <dbReference type="Pfam" id="PF00188"/>
    </source>
</evidence>
<dbReference type="EMBL" id="AP024525">
    <property type="protein sequence ID" value="BCT77750.1"/>
    <property type="molecule type" value="Genomic_DNA"/>
</dbReference>
<keyword evidence="5" id="KW-1185">Reference proteome</keyword>
<evidence type="ECO:0000256" key="1">
    <source>
        <dbReference type="SAM" id="MobiDB-lite"/>
    </source>
</evidence>
<dbReference type="Pfam" id="PF00188">
    <property type="entry name" value="CAP"/>
    <property type="match status" value="1"/>
</dbReference>
<accession>A0ABM7PZL3</accession>
<dbReference type="RefSeq" id="WP_229230425.1">
    <property type="nucleotide sequence ID" value="NZ_AP024525.1"/>
</dbReference>
<feature type="compositionally biased region" description="Pro residues" evidence="1">
    <location>
        <begin position="73"/>
        <end position="87"/>
    </location>
</feature>
<dbReference type="Proteomes" id="UP001319861">
    <property type="component" value="Chromosome"/>
</dbReference>
<feature type="region of interest" description="Disordered" evidence="1">
    <location>
        <begin position="22"/>
        <end position="95"/>
    </location>
</feature>
<feature type="region of interest" description="Disordered" evidence="1">
    <location>
        <begin position="264"/>
        <end position="291"/>
    </location>
</feature>
<evidence type="ECO:0000313" key="4">
    <source>
        <dbReference type="EMBL" id="BCT77750.1"/>
    </source>
</evidence>
<protein>
    <recommendedName>
        <fullName evidence="3">SCP domain-containing protein</fullName>
    </recommendedName>
</protein>
<gene>
    <name evidence="4" type="ORF">SCMU_35920</name>
</gene>
<dbReference type="Gene3D" id="3.40.33.10">
    <property type="entry name" value="CAP"/>
    <property type="match status" value="1"/>
</dbReference>
<feature type="domain" description="SCP" evidence="3">
    <location>
        <begin position="133"/>
        <end position="238"/>
    </location>
</feature>
<dbReference type="SUPFAM" id="SSF69318">
    <property type="entry name" value="Integrin alpha N-terminal domain"/>
    <property type="match status" value="1"/>
</dbReference>
<dbReference type="PANTHER" id="PTHR31157:SF1">
    <property type="entry name" value="SCP DOMAIN-CONTAINING PROTEIN"/>
    <property type="match status" value="1"/>
</dbReference>
<feature type="chain" id="PRO_5045038811" description="SCP domain-containing protein" evidence="2">
    <location>
        <begin position="23"/>
        <end position="559"/>
    </location>
</feature>
<evidence type="ECO:0000313" key="5">
    <source>
        <dbReference type="Proteomes" id="UP001319861"/>
    </source>
</evidence>
<dbReference type="InterPro" id="IPR035940">
    <property type="entry name" value="CAP_sf"/>
</dbReference>
<evidence type="ECO:0000256" key="2">
    <source>
        <dbReference type="SAM" id="SignalP"/>
    </source>
</evidence>
<dbReference type="InterPro" id="IPR014044">
    <property type="entry name" value="CAP_dom"/>
</dbReference>
<proteinExistence type="predicted"/>
<feature type="compositionally biased region" description="Pro residues" evidence="1">
    <location>
        <begin position="275"/>
        <end position="285"/>
    </location>
</feature>
<dbReference type="InterPro" id="IPR028994">
    <property type="entry name" value="Integrin_alpha_N"/>
</dbReference>
<feature type="signal peptide" evidence="2">
    <location>
        <begin position="1"/>
        <end position="22"/>
    </location>
</feature>
<dbReference type="PANTHER" id="PTHR31157">
    <property type="entry name" value="SCP DOMAIN-CONTAINING PROTEIN"/>
    <property type="match status" value="1"/>
</dbReference>
<organism evidence="4 5">
    <name type="scientific">Sinomonas cyclohexanicum</name>
    <name type="common">Corynebacterium cyclohexanicum</name>
    <dbReference type="NCBI Taxonomy" id="322009"/>
    <lineage>
        <taxon>Bacteria</taxon>
        <taxon>Bacillati</taxon>
        <taxon>Actinomycetota</taxon>
        <taxon>Actinomycetes</taxon>
        <taxon>Micrococcales</taxon>
        <taxon>Micrococcaceae</taxon>
        <taxon>Sinomonas</taxon>
    </lineage>
</organism>
<dbReference type="CDD" id="cd05379">
    <property type="entry name" value="CAP_bacterial"/>
    <property type="match status" value="1"/>
</dbReference>
<sequence length="559" mass="57495">MRRFLLTVAVAATAALAAAAPAAPPPSSAVGAAHDAAPSPSAAPAPPAGTATGPTLDVRLAAPDAQPAAARPAPAPTRPTQPLPAPPVKSVDAARGPDTIDQAATSVTPLAAPMGNTDNLVRDDNSAQVLAVFNAINAYRAQNGLNPVRYHTSVQDLAQEWSDSIASREVIEHRANFWTDPRALNPDNGAGEVIAVRWDRDAAQLVEWWKSSPSHNAILLDARMSVVGIGITFTNGNYQTTPNRYTMWGVVDFFGYKTLPSGTTAAPGGASTSPSPSPAPAPAPAPSAGGVAVAQPDTALCTPPGKFMPTTQDMSAASITSTADIVATDSSGTLWSYPARGGGFGAAKNIGSGYTDALTVNTVDWDRDGYVDLLTQWKDGRLTLARGLAAGGFSAPLTLGQSGWEGMTLSIGLWCAANRLPQILAADGAGNLWLYPNQGLGDLVQRGRLATAMPAGQESMVDFSGDGFEDLVARRSDGALLLHRSLGQQGLVDEARAVIGTGWGSMGPIRVLRGLDGLDTVGVASTRPDGTLLYWPVANGAFGAARVIGGGWGGYVLAQ</sequence>
<feature type="compositionally biased region" description="Low complexity" evidence="1">
    <location>
        <begin position="48"/>
        <end position="72"/>
    </location>
</feature>
<dbReference type="SUPFAM" id="SSF55797">
    <property type="entry name" value="PR-1-like"/>
    <property type="match status" value="1"/>
</dbReference>
<name>A0ABM7PZL3_SINCY</name>
<keyword evidence="2" id="KW-0732">Signal</keyword>
<reference evidence="4 5" key="1">
    <citation type="journal article" date="2021" name="J. Biosci. Bioeng.">
        <title>Identification and characterization of a chc gene cluster responsible for the aromatization pathway of cyclohexanecarboxylate degradation in Sinomonas cyclohexanicum ATCC 51369.</title>
        <authorList>
            <person name="Yamamoto T."/>
            <person name="Hasegawa Y."/>
            <person name="Lau P.C.K."/>
            <person name="Iwaki H."/>
        </authorList>
    </citation>
    <scope>NUCLEOTIDE SEQUENCE [LARGE SCALE GENOMIC DNA]</scope>
    <source>
        <strain evidence="4 5">ATCC 51369</strain>
    </source>
</reference>
<feature type="compositionally biased region" description="Low complexity" evidence="1">
    <location>
        <begin position="28"/>
        <end position="40"/>
    </location>
</feature>